<organism evidence="2 3">
    <name type="scientific">Nezara viridula</name>
    <name type="common">Southern green stink bug</name>
    <name type="synonym">Cimex viridulus</name>
    <dbReference type="NCBI Taxonomy" id="85310"/>
    <lineage>
        <taxon>Eukaryota</taxon>
        <taxon>Metazoa</taxon>
        <taxon>Ecdysozoa</taxon>
        <taxon>Arthropoda</taxon>
        <taxon>Hexapoda</taxon>
        <taxon>Insecta</taxon>
        <taxon>Pterygota</taxon>
        <taxon>Neoptera</taxon>
        <taxon>Paraneoptera</taxon>
        <taxon>Hemiptera</taxon>
        <taxon>Heteroptera</taxon>
        <taxon>Panheteroptera</taxon>
        <taxon>Pentatomomorpha</taxon>
        <taxon>Pentatomoidea</taxon>
        <taxon>Pentatomidae</taxon>
        <taxon>Pentatominae</taxon>
        <taxon>Nezara</taxon>
    </lineage>
</organism>
<accession>A0A9P0E959</accession>
<dbReference type="EMBL" id="OV725078">
    <property type="protein sequence ID" value="CAH1393095.1"/>
    <property type="molecule type" value="Genomic_DNA"/>
</dbReference>
<gene>
    <name evidence="2" type="ORF">NEZAVI_LOCUS3813</name>
</gene>
<dbReference type="AlphaFoldDB" id="A0A9P0E959"/>
<feature type="region of interest" description="Disordered" evidence="1">
    <location>
        <begin position="1"/>
        <end position="24"/>
    </location>
</feature>
<evidence type="ECO:0000256" key="1">
    <source>
        <dbReference type="SAM" id="MobiDB-lite"/>
    </source>
</evidence>
<dbReference type="Proteomes" id="UP001152798">
    <property type="component" value="Chromosome 2"/>
</dbReference>
<evidence type="ECO:0000313" key="3">
    <source>
        <dbReference type="Proteomes" id="UP001152798"/>
    </source>
</evidence>
<keyword evidence="3" id="KW-1185">Reference proteome</keyword>
<evidence type="ECO:0000313" key="2">
    <source>
        <dbReference type="EMBL" id="CAH1393095.1"/>
    </source>
</evidence>
<reference evidence="2" key="1">
    <citation type="submission" date="2022-01" db="EMBL/GenBank/DDBJ databases">
        <authorList>
            <person name="King R."/>
        </authorList>
    </citation>
    <scope>NUCLEOTIDE SEQUENCE</scope>
</reference>
<name>A0A9P0E959_NEZVI</name>
<protein>
    <submittedName>
        <fullName evidence="2">Uncharacterized protein</fullName>
    </submittedName>
</protein>
<proteinExistence type="predicted"/>
<sequence length="76" mass="8819">MQPTRAVPTLHWYHRPPDKHTERSCQPASLGIQLAQRYFQPKLSCQSAHYWQSIGALMVYHNCSHSADLPRYKLAN</sequence>